<dbReference type="GO" id="GO:0003964">
    <property type="term" value="F:RNA-directed DNA polymerase activity"/>
    <property type="evidence" value="ECO:0007669"/>
    <property type="project" value="UniProtKB-KW"/>
</dbReference>
<dbReference type="PANTHER" id="PTHR48475">
    <property type="entry name" value="RIBONUCLEASE H"/>
    <property type="match status" value="1"/>
</dbReference>
<dbReference type="InterPro" id="IPR002156">
    <property type="entry name" value="RNaseH_domain"/>
</dbReference>
<dbReference type="GO" id="GO:0003676">
    <property type="term" value="F:nucleic acid binding"/>
    <property type="evidence" value="ECO:0007669"/>
    <property type="project" value="InterPro"/>
</dbReference>
<dbReference type="OrthoDB" id="1690717at2759"/>
<dbReference type="InterPro" id="IPR041373">
    <property type="entry name" value="RT_RNaseH"/>
</dbReference>
<dbReference type="InterPro" id="IPR043502">
    <property type="entry name" value="DNA/RNA_pol_sf"/>
</dbReference>
<keyword evidence="5" id="KW-0378">Hydrolase</keyword>
<protein>
    <recommendedName>
        <fullName evidence="9">Reverse transcriptase RNase H-like domain-containing protein</fullName>
    </recommendedName>
</protein>
<dbReference type="Pfam" id="PF13456">
    <property type="entry name" value="RVT_3"/>
    <property type="match status" value="1"/>
</dbReference>
<dbReference type="SUPFAM" id="SSF56672">
    <property type="entry name" value="DNA/RNA polymerases"/>
    <property type="match status" value="1"/>
</dbReference>
<dbReference type="Pfam" id="PF17917">
    <property type="entry name" value="RT_RNaseH"/>
    <property type="match status" value="1"/>
</dbReference>
<accession>A0A1S4B1C6</accession>
<evidence type="ECO:0000313" key="7">
    <source>
        <dbReference type="Proteomes" id="UP000790787"/>
    </source>
</evidence>
<dbReference type="PANTHER" id="PTHR48475:SF2">
    <property type="entry name" value="RIBONUCLEASE H"/>
    <property type="match status" value="1"/>
</dbReference>
<evidence type="ECO:0000256" key="4">
    <source>
        <dbReference type="ARBA" id="ARBA00022759"/>
    </source>
</evidence>
<evidence type="ECO:0000256" key="2">
    <source>
        <dbReference type="ARBA" id="ARBA00022695"/>
    </source>
</evidence>
<evidence type="ECO:0000313" key="8">
    <source>
        <dbReference type="RefSeq" id="XP_016482740.1"/>
    </source>
</evidence>
<evidence type="ECO:0000256" key="1">
    <source>
        <dbReference type="ARBA" id="ARBA00022679"/>
    </source>
</evidence>
<keyword evidence="4" id="KW-0255">Endonuclease</keyword>
<gene>
    <name evidence="8" type="primary">LOC107803514</name>
</gene>
<organism evidence="7 8">
    <name type="scientific">Nicotiana tabacum</name>
    <name type="common">Common tobacco</name>
    <dbReference type="NCBI Taxonomy" id="4097"/>
    <lineage>
        <taxon>Eukaryota</taxon>
        <taxon>Viridiplantae</taxon>
        <taxon>Streptophyta</taxon>
        <taxon>Embryophyta</taxon>
        <taxon>Tracheophyta</taxon>
        <taxon>Spermatophyta</taxon>
        <taxon>Magnoliopsida</taxon>
        <taxon>eudicotyledons</taxon>
        <taxon>Gunneridae</taxon>
        <taxon>Pentapetalae</taxon>
        <taxon>asterids</taxon>
        <taxon>lamiids</taxon>
        <taxon>Solanales</taxon>
        <taxon>Solanaceae</taxon>
        <taxon>Nicotianoideae</taxon>
        <taxon>Nicotianeae</taxon>
        <taxon>Nicotiana</taxon>
    </lineage>
</organism>
<keyword evidence="6" id="KW-0695">RNA-directed DNA polymerase</keyword>
<keyword evidence="1" id="KW-0808">Transferase</keyword>
<keyword evidence="7" id="KW-1185">Reference proteome</keyword>
<evidence type="ECO:0008006" key="9">
    <source>
        <dbReference type="Google" id="ProtNLM"/>
    </source>
</evidence>
<evidence type="ECO:0000256" key="6">
    <source>
        <dbReference type="ARBA" id="ARBA00022918"/>
    </source>
</evidence>
<dbReference type="GO" id="GO:0004523">
    <property type="term" value="F:RNA-DNA hybrid ribonuclease activity"/>
    <property type="evidence" value="ECO:0007669"/>
    <property type="project" value="InterPro"/>
</dbReference>
<dbReference type="PaxDb" id="4097-A0A1S4B1C6"/>
<evidence type="ECO:0000256" key="3">
    <source>
        <dbReference type="ARBA" id="ARBA00022722"/>
    </source>
</evidence>
<sequence length="354" mass="40764">MLIYLPVSEVVVSAVLVREDEGTQSPVYYVSKILSRGETHYPYLKKLALALVVTSKKHRPYFQCHPVAVVTTFPLWNVLHKLELSSRLAKWEVEINEFDIKYKPRTVIKSQVLADFMADFSLGLLTAFGCKRSSDGVRNDIKSSNLVHRRSFQYEMAWARVNLVNAIFDTNEERMQQYVIKVQTLLTRFKERSITHIPREEIIEADALTNLGSSTEMKGSDSSTVIHFMHSVLDVDNYCEVNTTNLAWDCRNEFIEYLWHDKLPEDLKTFQALNTKMARYSLLGGQLYRRSFQGPLVRCLGALEADYVIREVHEGICAIHSGANSLVLKLARVGYYWPLIEQYAKAFVQKCDKY</sequence>
<name>A0A1S4B1C6_TOBAC</name>
<dbReference type="OMA" id="YEMAWAR"/>
<dbReference type="KEGG" id="nta:107803514"/>
<reference evidence="7" key="1">
    <citation type="journal article" date="2014" name="Nat. Commun.">
        <title>The tobacco genome sequence and its comparison with those of tomato and potato.</title>
        <authorList>
            <person name="Sierro N."/>
            <person name="Battey J.N."/>
            <person name="Ouadi S."/>
            <person name="Bakaher N."/>
            <person name="Bovet L."/>
            <person name="Willig A."/>
            <person name="Goepfert S."/>
            <person name="Peitsch M.C."/>
            <person name="Ivanov N.V."/>
        </authorList>
    </citation>
    <scope>NUCLEOTIDE SEQUENCE [LARGE SCALE GENOMIC DNA]</scope>
</reference>
<dbReference type="STRING" id="4097.A0A1S4B1C6"/>
<keyword evidence="3" id="KW-0540">Nuclease</keyword>
<dbReference type="AlphaFoldDB" id="A0A1S4B1C6"/>
<proteinExistence type="predicted"/>
<reference evidence="8" key="2">
    <citation type="submission" date="2025-08" db="UniProtKB">
        <authorList>
            <consortium name="RefSeq"/>
        </authorList>
    </citation>
    <scope>IDENTIFICATION</scope>
</reference>
<dbReference type="GeneID" id="107803514"/>
<keyword evidence="2" id="KW-0548">Nucleotidyltransferase</keyword>
<dbReference type="Gene3D" id="1.10.340.70">
    <property type="match status" value="1"/>
</dbReference>
<dbReference type="RefSeq" id="XP_016482740.1">
    <property type="nucleotide sequence ID" value="XM_016627254.1"/>
</dbReference>
<dbReference type="Proteomes" id="UP000790787">
    <property type="component" value="Chromosome 10"/>
</dbReference>
<evidence type="ECO:0000256" key="5">
    <source>
        <dbReference type="ARBA" id="ARBA00022801"/>
    </source>
</evidence>